<dbReference type="Pfam" id="PF05728">
    <property type="entry name" value="UPF0227"/>
    <property type="match status" value="1"/>
</dbReference>
<protein>
    <recommendedName>
        <fullName evidence="3">Esterase</fullName>
    </recommendedName>
</protein>
<proteinExistence type="predicted"/>
<organism evidence="1 2">
    <name type="scientific">Hoylesella pleuritidis F0068</name>
    <dbReference type="NCBI Taxonomy" id="1081904"/>
    <lineage>
        <taxon>Bacteria</taxon>
        <taxon>Pseudomonadati</taxon>
        <taxon>Bacteroidota</taxon>
        <taxon>Bacteroidia</taxon>
        <taxon>Bacteroidales</taxon>
        <taxon>Prevotellaceae</taxon>
        <taxon>Hoylesella</taxon>
    </lineage>
</organism>
<sequence>MENPYIKQYPDLMVGKKILYVHGFGSSARSGTVIRIQSALPNAEVIAYDLPLHPAEAMELLHRVCNEQQPDLIIGTSMGGMYAEMLYGYDRILVNPAFQMGKTMYEHNMMGKQTFQNLRADGVQEFIVTKALVKEYKDITEQCFSDVTPGEQQRVYGLFGDEDTTVHTFDLFRSHYTNAIHFHGAHRLDDRSLMHGVIPVVRWMDDKQEGRERGIVYISVDTLADVYGKPKSSLNKAYDYLIEHYDVYIVAPAPTDDHPYLTQTQQWAEQYLSTPAHDRVIFCNHHSLLYGDYFIASIPDKDFMGTRIAFGSDEFKTWETVLTFFERVNGG</sequence>
<dbReference type="InterPro" id="IPR008886">
    <property type="entry name" value="UPF0227/Esterase_YqiA"/>
</dbReference>
<comment type="caution">
    <text evidence="1">The sequence shown here is derived from an EMBL/GenBank/DDBJ whole genome shotgun (WGS) entry which is preliminary data.</text>
</comment>
<dbReference type="InterPro" id="IPR023214">
    <property type="entry name" value="HAD_sf"/>
</dbReference>
<evidence type="ECO:0000313" key="2">
    <source>
        <dbReference type="Proteomes" id="UP000016600"/>
    </source>
</evidence>
<dbReference type="PANTHER" id="PTHR35602:SF3">
    <property type="entry name" value="ESTERASE YQIA"/>
    <property type="match status" value="1"/>
</dbReference>
<dbReference type="EMBL" id="AWET01000024">
    <property type="protein sequence ID" value="ERK01679.1"/>
    <property type="molecule type" value="Genomic_DNA"/>
</dbReference>
<dbReference type="ESTHER" id="9bact-u2mqy7">
    <property type="family name" value="abh_upf00227"/>
</dbReference>
<keyword evidence="2" id="KW-1185">Reference proteome</keyword>
<dbReference type="SUPFAM" id="SSF53474">
    <property type="entry name" value="alpha/beta-Hydrolases"/>
    <property type="match status" value="1"/>
</dbReference>
<gene>
    <name evidence="1" type="ORF">HMPREF1218_1507</name>
</gene>
<evidence type="ECO:0008006" key="3">
    <source>
        <dbReference type="Google" id="ProtNLM"/>
    </source>
</evidence>
<dbReference type="Proteomes" id="UP000016600">
    <property type="component" value="Unassembled WGS sequence"/>
</dbReference>
<accession>U2MQY7</accession>
<dbReference type="RefSeq" id="WP_021583809.1">
    <property type="nucleotide sequence ID" value="NZ_AWET01000024.1"/>
</dbReference>
<dbReference type="Gene3D" id="3.40.50.1820">
    <property type="entry name" value="alpha/beta hydrolase"/>
    <property type="match status" value="1"/>
</dbReference>
<dbReference type="InterPro" id="IPR029058">
    <property type="entry name" value="AB_hydrolase_fold"/>
</dbReference>
<dbReference type="Gene3D" id="3.40.50.1000">
    <property type="entry name" value="HAD superfamily/HAD-like"/>
    <property type="match status" value="1"/>
</dbReference>
<evidence type="ECO:0000313" key="1">
    <source>
        <dbReference type="EMBL" id="ERK01679.1"/>
    </source>
</evidence>
<dbReference type="AlphaFoldDB" id="U2MQY7"/>
<name>U2MQY7_9BACT</name>
<dbReference type="PANTHER" id="PTHR35602">
    <property type="entry name" value="ESTERASE YQIA-RELATED"/>
    <property type="match status" value="1"/>
</dbReference>
<reference evidence="1 2" key="1">
    <citation type="submission" date="2013-08" db="EMBL/GenBank/DDBJ databases">
        <authorList>
            <person name="Durkin A.S."/>
            <person name="Haft D.R."/>
            <person name="McCorrison J."/>
            <person name="Torralba M."/>
            <person name="Gillis M."/>
            <person name="Haft D.H."/>
            <person name="Methe B."/>
            <person name="Sutton G."/>
            <person name="Nelson K.E."/>
        </authorList>
    </citation>
    <scope>NUCLEOTIDE SEQUENCE [LARGE SCALE GENOMIC DNA]</scope>
    <source>
        <strain evidence="1 2">F0068</strain>
    </source>
</reference>
<dbReference type="PATRIC" id="fig|1081904.3.peg.1162"/>